<accession>A0ABT9ZUQ2</accession>
<dbReference type="Gene3D" id="3.60.21.10">
    <property type="match status" value="1"/>
</dbReference>
<dbReference type="RefSeq" id="WP_307324414.1">
    <property type="nucleotide sequence ID" value="NZ_JAUSUG010000006.1"/>
</dbReference>
<reference evidence="4 5" key="1">
    <citation type="submission" date="2023-07" db="EMBL/GenBank/DDBJ databases">
        <title>Genomic Encyclopedia of Type Strains, Phase IV (KMG-IV): sequencing the most valuable type-strain genomes for metagenomic binning, comparative biology and taxonomic classification.</title>
        <authorList>
            <person name="Goeker M."/>
        </authorList>
    </citation>
    <scope>NUCLEOTIDE SEQUENCE [LARGE SCALE GENOMIC DNA]</scope>
    <source>
        <strain evidence="4 5">DSM 9768</strain>
    </source>
</reference>
<dbReference type="EMBL" id="JAUSUG010000006">
    <property type="protein sequence ID" value="MDQ0254441.1"/>
    <property type="molecule type" value="Genomic_DNA"/>
</dbReference>
<keyword evidence="5" id="KW-1185">Reference proteome</keyword>
<evidence type="ECO:0000256" key="1">
    <source>
        <dbReference type="ARBA" id="ARBA00005662"/>
    </source>
</evidence>
<keyword evidence="2" id="KW-0812">Transmembrane</keyword>
<comment type="similarity">
    <text evidence="1">Belongs to the CapA family.</text>
</comment>
<sequence length="395" mass="44718">MESYNFKEKMQQMIKRHKKKATFHSIIAFIVLSIPWFSYHWFVVPPIPEVSRGDDVSLRISMVGDIMMGRHVEDAAVRRGEDTSRVFRYVEPYFHSADYVTGNFESPIIDRDLVDDDKLEAAELDKHIHLYAPTGSAEAIQDAGFTTINLANNHLMDYGELGLEQTLAHFANVDVDVVGVGESLEDISDLVVHTVNDGFTIATIGLTDVHVYGFSAELYGTGGVFTLSPHQYVPVIREAKENADLVIVHVHWGEEYSPRYNARQADHAQLLADAGADIIVGHHAHVLNPVEIIDETIVLYGLGNFVFDQGWSRTKESTIAELNVYEDGRKELSFIPIQIIDSQPRETRGLLRGYQNFRIFHTLRKNLDSELWRVENNRLIIDLDATNALKGVDWK</sequence>
<name>A0ABT9ZUQ2_9BACI</name>
<keyword evidence="2" id="KW-1133">Transmembrane helix</keyword>
<protein>
    <submittedName>
        <fullName evidence="4">Poly-gamma-glutamate synthesis protein (Capsule biosynthesis protein)</fullName>
    </submittedName>
</protein>
<proteinExistence type="inferred from homology"/>
<dbReference type="InterPro" id="IPR052169">
    <property type="entry name" value="CW_Biosynth-Accessory"/>
</dbReference>
<dbReference type="InterPro" id="IPR019079">
    <property type="entry name" value="Capsule_synth_CapA"/>
</dbReference>
<gene>
    <name evidence="4" type="ORF">J2S74_001820</name>
</gene>
<keyword evidence="2" id="KW-0472">Membrane</keyword>
<feature type="domain" description="Capsule synthesis protein CapA" evidence="3">
    <location>
        <begin position="59"/>
        <end position="309"/>
    </location>
</feature>
<evidence type="ECO:0000313" key="4">
    <source>
        <dbReference type="EMBL" id="MDQ0254441.1"/>
    </source>
</evidence>
<evidence type="ECO:0000313" key="5">
    <source>
        <dbReference type="Proteomes" id="UP001230005"/>
    </source>
</evidence>
<dbReference type="SUPFAM" id="SSF56300">
    <property type="entry name" value="Metallo-dependent phosphatases"/>
    <property type="match status" value="1"/>
</dbReference>
<dbReference type="PANTHER" id="PTHR33393">
    <property type="entry name" value="POLYGLUTAMINE SYNTHESIS ACCESSORY PROTEIN RV0574C-RELATED"/>
    <property type="match status" value="1"/>
</dbReference>
<dbReference type="CDD" id="cd07381">
    <property type="entry name" value="MPP_CapA"/>
    <property type="match status" value="1"/>
</dbReference>
<evidence type="ECO:0000256" key="2">
    <source>
        <dbReference type="SAM" id="Phobius"/>
    </source>
</evidence>
<comment type="caution">
    <text evidence="4">The sequence shown here is derived from an EMBL/GenBank/DDBJ whole genome shotgun (WGS) entry which is preliminary data.</text>
</comment>
<dbReference type="Pfam" id="PF09587">
    <property type="entry name" value="PGA_cap"/>
    <property type="match status" value="1"/>
</dbReference>
<organism evidence="4 5">
    <name type="scientific">Evansella vedderi</name>
    <dbReference type="NCBI Taxonomy" id="38282"/>
    <lineage>
        <taxon>Bacteria</taxon>
        <taxon>Bacillati</taxon>
        <taxon>Bacillota</taxon>
        <taxon>Bacilli</taxon>
        <taxon>Bacillales</taxon>
        <taxon>Bacillaceae</taxon>
        <taxon>Evansella</taxon>
    </lineage>
</organism>
<dbReference type="Proteomes" id="UP001230005">
    <property type="component" value="Unassembled WGS sequence"/>
</dbReference>
<dbReference type="InterPro" id="IPR029052">
    <property type="entry name" value="Metallo-depent_PP-like"/>
</dbReference>
<evidence type="ECO:0000259" key="3">
    <source>
        <dbReference type="SMART" id="SM00854"/>
    </source>
</evidence>
<dbReference type="PANTHER" id="PTHR33393:SF13">
    <property type="entry name" value="PGA BIOSYNTHESIS PROTEIN CAPA"/>
    <property type="match status" value="1"/>
</dbReference>
<feature type="transmembrane region" description="Helical" evidence="2">
    <location>
        <begin position="21"/>
        <end position="42"/>
    </location>
</feature>
<dbReference type="SMART" id="SM00854">
    <property type="entry name" value="PGA_cap"/>
    <property type="match status" value="1"/>
</dbReference>